<protein>
    <submittedName>
        <fullName evidence="2">Membrane protein</fullName>
    </submittedName>
</protein>
<proteinExistence type="predicted"/>
<keyword evidence="1" id="KW-0472">Membrane</keyword>
<feature type="transmembrane region" description="Helical" evidence="1">
    <location>
        <begin position="12"/>
        <end position="38"/>
    </location>
</feature>
<keyword evidence="3" id="KW-1185">Reference proteome</keyword>
<dbReference type="Pfam" id="PF09991">
    <property type="entry name" value="DUF2232"/>
    <property type="match status" value="1"/>
</dbReference>
<feature type="transmembrane region" description="Helical" evidence="1">
    <location>
        <begin position="275"/>
        <end position="297"/>
    </location>
</feature>
<keyword evidence="1" id="KW-1133">Transmembrane helix</keyword>
<dbReference type="InterPro" id="IPR018710">
    <property type="entry name" value="DUF2232"/>
</dbReference>
<name>A0A073JT70_9BACI</name>
<dbReference type="Proteomes" id="UP000027822">
    <property type="component" value="Unassembled WGS sequence"/>
</dbReference>
<evidence type="ECO:0000313" key="3">
    <source>
        <dbReference type="Proteomes" id="UP000027822"/>
    </source>
</evidence>
<feature type="transmembrane region" description="Helical" evidence="1">
    <location>
        <begin position="168"/>
        <end position="193"/>
    </location>
</feature>
<keyword evidence="1" id="KW-0812">Transmembrane</keyword>
<dbReference type="EMBL" id="JOTN01000027">
    <property type="protein sequence ID" value="KEK17495.1"/>
    <property type="molecule type" value="Genomic_DNA"/>
</dbReference>
<dbReference type="AlphaFoldDB" id="A0A073JT70"/>
<dbReference type="PANTHER" id="PTHR41324:SF1">
    <property type="entry name" value="DUF2232 DOMAIN-CONTAINING PROTEIN"/>
    <property type="match status" value="1"/>
</dbReference>
<dbReference type="OrthoDB" id="2987886at2"/>
<feature type="transmembrane region" description="Helical" evidence="1">
    <location>
        <begin position="214"/>
        <end position="231"/>
    </location>
</feature>
<evidence type="ECO:0000256" key="1">
    <source>
        <dbReference type="SAM" id="Phobius"/>
    </source>
</evidence>
<feature type="transmembrane region" description="Helical" evidence="1">
    <location>
        <begin position="50"/>
        <end position="68"/>
    </location>
</feature>
<feature type="transmembrane region" description="Helical" evidence="1">
    <location>
        <begin position="237"/>
        <end position="263"/>
    </location>
</feature>
<dbReference type="PANTHER" id="PTHR41324">
    <property type="entry name" value="MEMBRANE PROTEIN-RELATED"/>
    <property type="match status" value="1"/>
</dbReference>
<dbReference type="STRING" id="574376.BAMA_12705"/>
<sequence>MRGTKFITEGAILLALYIVFLLAFLYMPLLGGIIIFALPLPFIVYTVRNSFRHACLLLGIATLLTLIVSTPFHIFNTVLAGVTGIGLGYMYQKKKNAIEILLVGTLIYIVKFVLLYVISIKFLEIDILTVVQNFFGALVQQAEKMAEMNQMSEERLENLKSTMDLLDILLPTMFVMIALFYSWMTMLLSNYILKRLHYPLQPFRKFRDIKMPKSIIWYYVALIVLSLFVKVEAGTYSYMAFSNLSIAFNFLLLFQGFSFVAFFTHQKGYPKMVPILLFVVGLFIPQLFPLVTILGIIDLGFSLRSIVQSKQ</sequence>
<organism evidence="2 3">
    <name type="scientific">Bacillus manliponensis</name>
    <dbReference type="NCBI Taxonomy" id="574376"/>
    <lineage>
        <taxon>Bacteria</taxon>
        <taxon>Bacillati</taxon>
        <taxon>Bacillota</taxon>
        <taxon>Bacilli</taxon>
        <taxon>Bacillales</taxon>
        <taxon>Bacillaceae</taxon>
        <taxon>Bacillus</taxon>
        <taxon>Bacillus cereus group</taxon>
    </lineage>
</organism>
<evidence type="ECO:0000313" key="2">
    <source>
        <dbReference type="EMBL" id="KEK17495.1"/>
    </source>
</evidence>
<feature type="transmembrane region" description="Helical" evidence="1">
    <location>
        <begin position="98"/>
        <end position="118"/>
    </location>
</feature>
<reference evidence="2 3" key="1">
    <citation type="submission" date="2014-06" db="EMBL/GenBank/DDBJ databases">
        <title>Draft genome sequence of Bacillus manliponensis JCM 15802 (MCCC 1A00708).</title>
        <authorList>
            <person name="Lai Q."/>
            <person name="Liu Y."/>
            <person name="Shao Z."/>
        </authorList>
    </citation>
    <scope>NUCLEOTIDE SEQUENCE [LARGE SCALE GENOMIC DNA]</scope>
    <source>
        <strain evidence="2 3">JCM 15802</strain>
    </source>
</reference>
<accession>A0A073JT70</accession>
<comment type="caution">
    <text evidence="2">The sequence shown here is derived from an EMBL/GenBank/DDBJ whole genome shotgun (WGS) entry which is preliminary data.</text>
</comment>
<dbReference type="RefSeq" id="WP_034643200.1">
    <property type="nucleotide sequence ID" value="NZ_CBCSJC010000032.1"/>
</dbReference>
<gene>
    <name evidence="2" type="ORF">BAMA_12705</name>
</gene>
<dbReference type="eggNOG" id="COG4241">
    <property type="taxonomic scope" value="Bacteria"/>
</dbReference>